<dbReference type="AlphaFoldDB" id="A0A151XCY2"/>
<keyword evidence="2" id="KW-1185">Reference proteome</keyword>
<accession>A0A151XCY2</accession>
<evidence type="ECO:0000313" key="1">
    <source>
        <dbReference type="EMBL" id="KYQ58217.1"/>
    </source>
</evidence>
<proteinExistence type="predicted"/>
<dbReference type="EMBL" id="KQ982294">
    <property type="protein sequence ID" value="KYQ58217.1"/>
    <property type="molecule type" value="Genomic_DNA"/>
</dbReference>
<gene>
    <name evidence="1" type="ORF">ALC60_02637</name>
</gene>
<name>A0A151XCY2_9HYME</name>
<organism evidence="1 2">
    <name type="scientific">Mycetomoellerius zeteki</name>
    <dbReference type="NCBI Taxonomy" id="64791"/>
    <lineage>
        <taxon>Eukaryota</taxon>
        <taxon>Metazoa</taxon>
        <taxon>Ecdysozoa</taxon>
        <taxon>Arthropoda</taxon>
        <taxon>Hexapoda</taxon>
        <taxon>Insecta</taxon>
        <taxon>Pterygota</taxon>
        <taxon>Neoptera</taxon>
        <taxon>Endopterygota</taxon>
        <taxon>Hymenoptera</taxon>
        <taxon>Apocrita</taxon>
        <taxon>Aculeata</taxon>
        <taxon>Formicoidea</taxon>
        <taxon>Formicidae</taxon>
        <taxon>Myrmicinae</taxon>
        <taxon>Mycetomoellerius</taxon>
    </lineage>
</organism>
<reference evidence="1 2" key="1">
    <citation type="submission" date="2015-09" db="EMBL/GenBank/DDBJ databases">
        <title>Trachymyrmex zeteki WGS genome.</title>
        <authorList>
            <person name="Nygaard S."/>
            <person name="Hu H."/>
            <person name="Boomsma J."/>
            <person name="Zhang G."/>
        </authorList>
    </citation>
    <scope>NUCLEOTIDE SEQUENCE [LARGE SCALE GENOMIC DNA]</scope>
    <source>
        <strain evidence="1">Tzet28-1</strain>
        <tissue evidence="1">Whole body</tissue>
    </source>
</reference>
<sequence>MLFIKKPRFAFIGEYGGSVRCWALLGSEPPSLHHVRYPFYPQREKLLDGKLNGSARKKLRLRRDFNVIRECARIALILERRGNDKAHLPLVFHVIKHYR</sequence>
<protein>
    <submittedName>
        <fullName evidence="1">Uncharacterized protein</fullName>
    </submittedName>
</protein>
<dbReference type="Proteomes" id="UP000075809">
    <property type="component" value="Unassembled WGS sequence"/>
</dbReference>
<evidence type="ECO:0000313" key="2">
    <source>
        <dbReference type="Proteomes" id="UP000075809"/>
    </source>
</evidence>